<sequence length="140" mass="16204">MTRFADDEWGRRKSREMENLRLAAKIRNKIKIDDDAVIDSNETDEEEEHSADGGEEVEENRSLVTVKYLPAEEEESAISYFSLIHSTHSRLRLQSGYLQPFPNDSHGPRRLPSLPDGSPELLLQSRRRRSFCKRFLGRTS</sequence>
<protein>
    <submittedName>
        <fullName evidence="2">Uncharacterized protein</fullName>
    </submittedName>
</protein>
<evidence type="ECO:0000313" key="2">
    <source>
        <dbReference type="EMBL" id="KAJ4973847.1"/>
    </source>
</evidence>
<accession>A0A9Q0KNL6</accession>
<gene>
    <name evidence="2" type="ORF">NE237_007021</name>
</gene>
<feature type="region of interest" description="Disordered" evidence="1">
    <location>
        <begin position="34"/>
        <end position="61"/>
    </location>
</feature>
<comment type="caution">
    <text evidence="2">The sequence shown here is derived from an EMBL/GenBank/DDBJ whole genome shotgun (WGS) entry which is preliminary data.</text>
</comment>
<evidence type="ECO:0000256" key="1">
    <source>
        <dbReference type="SAM" id="MobiDB-lite"/>
    </source>
</evidence>
<name>A0A9Q0KNL6_9MAGN</name>
<dbReference type="EMBL" id="JAMYWD010000004">
    <property type="protein sequence ID" value="KAJ4973847.1"/>
    <property type="molecule type" value="Genomic_DNA"/>
</dbReference>
<keyword evidence="3" id="KW-1185">Reference proteome</keyword>
<organism evidence="2 3">
    <name type="scientific">Protea cynaroides</name>
    <dbReference type="NCBI Taxonomy" id="273540"/>
    <lineage>
        <taxon>Eukaryota</taxon>
        <taxon>Viridiplantae</taxon>
        <taxon>Streptophyta</taxon>
        <taxon>Embryophyta</taxon>
        <taxon>Tracheophyta</taxon>
        <taxon>Spermatophyta</taxon>
        <taxon>Magnoliopsida</taxon>
        <taxon>Proteales</taxon>
        <taxon>Proteaceae</taxon>
        <taxon>Protea</taxon>
    </lineage>
</organism>
<evidence type="ECO:0000313" key="3">
    <source>
        <dbReference type="Proteomes" id="UP001141806"/>
    </source>
</evidence>
<proteinExistence type="predicted"/>
<dbReference type="AlphaFoldDB" id="A0A9Q0KNL6"/>
<feature type="compositionally biased region" description="Acidic residues" evidence="1">
    <location>
        <begin position="35"/>
        <end position="58"/>
    </location>
</feature>
<feature type="region of interest" description="Disordered" evidence="1">
    <location>
        <begin position="96"/>
        <end position="120"/>
    </location>
</feature>
<dbReference type="Proteomes" id="UP001141806">
    <property type="component" value="Unassembled WGS sequence"/>
</dbReference>
<reference evidence="2" key="1">
    <citation type="journal article" date="2023" name="Plant J.">
        <title>The genome of the king protea, Protea cynaroides.</title>
        <authorList>
            <person name="Chang J."/>
            <person name="Duong T.A."/>
            <person name="Schoeman C."/>
            <person name="Ma X."/>
            <person name="Roodt D."/>
            <person name="Barker N."/>
            <person name="Li Z."/>
            <person name="Van de Peer Y."/>
            <person name="Mizrachi E."/>
        </authorList>
    </citation>
    <scope>NUCLEOTIDE SEQUENCE</scope>
    <source>
        <tissue evidence="2">Young leaves</tissue>
    </source>
</reference>